<dbReference type="CDD" id="cd00051">
    <property type="entry name" value="EFh"/>
    <property type="match status" value="1"/>
</dbReference>
<name>A0A4P1RF82_LUPAN</name>
<evidence type="ECO:0000256" key="3">
    <source>
        <dbReference type="ARBA" id="ARBA00022837"/>
    </source>
</evidence>
<dbReference type="FunFam" id="1.10.238.10:FF:000178">
    <property type="entry name" value="Calmodulin-2 A"/>
    <property type="match status" value="1"/>
</dbReference>
<dbReference type="Pfam" id="PF13499">
    <property type="entry name" value="EF-hand_7"/>
    <property type="match status" value="1"/>
</dbReference>
<keyword evidence="1" id="KW-0479">Metal-binding</keyword>
<dbReference type="GO" id="GO:0005509">
    <property type="term" value="F:calcium ion binding"/>
    <property type="evidence" value="ECO:0007669"/>
    <property type="project" value="InterPro"/>
</dbReference>
<dbReference type="GO" id="GO:0043226">
    <property type="term" value="C:organelle"/>
    <property type="evidence" value="ECO:0007669"/>
    <property type="project" value="UniProtKB-ARBA"/>
</dbReference>
<evidence type="ECO:0000259" key="4">
    <source>
        <dbReference type="PROSITE" id="PS50222"/>
    </source>
</evidence>
<dbReference type="PROSITE" id="PS00018">
    <property type="entry name" value="EF_HAND_1"/>
    <property type="match status" value="1"/>
</dbReference>
<accession>A0A4P1RF82</accession>
<gene>
    <name evidence="5" type="ORF">TanjilG_32090</name>
</gene>
<sequence length="85" mass="10277">MHVNRMEMEDHLCKAFEYFDKDKSGYITTEELEFALKKYNMGDEKTIKEIIAEVDKDNDERIDYEEFVAMMRKGSPDFLPYKHRK</sequence>
<dbReference type="PANTHER" id="PTHR45942">
    <property type="entry name" value="PROTEIN PHOSPATASE 3 REGULATORY SUBUNIT B ALPHA ISOFORM TYPE 1"/>
    <property type="match status" value="1"/>
</dbReference>
<dbReference type="SUPFAM" id="SSF47473">
    <property type="entry name" value="EF-hand"/>
    <property type="match status" value="1"/>
</dbReference>
<dbReference type="InterPro" id="IPR011992">
    <property type="entry name" value="EF-hand-dom_pair"/>
</dbReference>
<dbReference type="PROSITE" id="PS50222">
    <property type="entry name" value="EF_HAND_2"/>
    <property type="match status" value="2"/>
</dbReference>
<evidence type="ECO:0000313" key="6">
    <source>
        <dbReference type="Proteomes" id="UP000188354"/>
    </source>
</evidence>
<organism evidence="5 6">
    <name type="scientific">Lupinus angustifolius</name>
    <name type="common">Narrow-leaved blue lupine</name>
    <dbReference type="NCBI Taxonomy" id="3871"/>
    <lineage>
        <taxon>Eukaryota</taxon>
        <taxon>Viridiplantae</taxon>
        <taxon>Streptophyta</taxon>
        <taxon>Embryophyta</taxon>
        <taxon>Tracheophyta</taxon>
        <taxon>Spermatophyta</taxon>
        <taxon>Magnoliopsida</taxon>
        <taxon>eudicotyledons</taxon>
        <taxon>Gunneridae</taxon>
        <taxon>Pentapetalae</taxon>
        <taxon>rosids</taxon>
        <taxon>fabids</taxon>
        <taxon>Fabales</taxon>
        <taxon>Fabaceae</taxon>
        <taxon>Papilionoideae</taxon>
        <taxon>50 kb inversion clade</taxon>
        <taxon>genistoids sensu lato</taxon>
        <taxon>core genistoids</taxon>
        <taxon>Genisteae</taxon>
        <taxon>Lupinus</taxon>
    </lineage>
</organism>
<dbReference type="SMART" id="SM00054">
    <property type="entry name" value="EFh"/>
    <property type="match status" value="2"/>
</dbReference>
<dbReference type="Proteomes" id="UP000188354">
    <property type="component" value="Chromosome LG06"/>
</dbReference>
<evidence type="ECO:0000256" key="1">
    <source>
        <dbReference type="ARBA" id="ARBA00022723"/>
    </source>
</evidence>
<evidence type="ECO:0000313" key="5">
    <source>
        <dbReference type="EMBL" id="OIW09941.1"/>
    </source>
</evidence>
<dbReference type="InterPro" id="IPR002048">
    <property type="entry name" value="EF_hand_dom"/>
</dbReference>
<dbReference type="Gene3D" id="1.10.238.10">
    <property type="entry name" value="EF-hand"/>
    <property type="match status" value="1"/>
</dbReference>
<feature type="domain" description="EF-hand" evidence="4">
    <location>
        <begin position="43"/>
        <end position="77"/>
    </location>
</feature>
<reference evidence="5 6" key="1">
    <citation type="journal article" date="2017" name="Plant Biotechnol. J.">
        <title>A comprehensive draft genome sequence for lupin (Lupinus angustifolius), an emerging health food: insights into plant-microbe interactions and legume evolution.</title>
        <authorList>
            <person name="Hane J.K."/>
            <person name="Ming Y."/>
            <person name="Kamphuis L.G."/>
            <person name="Nelson M.N."/>
            <person name="Garg G."/>
            <person name="Atkins C.A."/>
            <person name="Bayer P.E."/>
            <person name="Bravo A."/>
            <person name="Bringans S."/>
            <person name="Cannon S."/>
            <person name="Edwards D."/>
            <person name="Foley R."/>
            <person name="Gao L.L."/>
            <person name="Harrison M.J."/>
            <person name="Huang W."/>
            <person name="Hurgobin B."/>
            <person name="Li S."/>
            <person name="Liu C.W."/>
            <person name="McGrath A."/>
            <person name="Morahan G."/>
            <person name="Murray J."/>
            <person name="Weller J."/>
            <person name="Jian J."/>
            <person name="Singh K.B."/>
        </authorList>
    </citation>
    <scope>NUCLEOTIDE SEQUENCE [LARGE SCALE GENOMIC DNA]</scope>
    <source>
        <strain evidence="6">cv. Tanjil</strain>
        <tissue evidence="5">Whole plant</tissue>
    </source>
</reference>
<proteinExistence type="predicted"/>
<feature type="domain" description="EF-hand" evidence="4">
    <location>
        <begin position="7"/>
        <end position="42"/>
    </location>
</feature>
<keyword evidence="3" id="KW-0106">Calcium</keyword>
<dbReference type="STRING" id="3871.A0A4P1RF82"/>
<protein>
    <recommendedName>
        <fullName evidence="4">EF-hand domain-containing protein</fullName>
    </recommendedName>
</protein>
<dbReference type="Gramene" id="OIW09941">
    <property type="protein sequence ID" value="OIW09941"/>
    <property type="gene ID" value="TanjilG_32090"/>
</dbReference>
<dbReference type="AlphaFoldDB" id="A0A4P1RF82"/>
<keyword evidence="2" id="KW-0677">Repeat</keyword>
<dbReference type="EMBL" id="CM007366">
    <property type="protein sequence ID" value="OIW09941.1"/>
    <property type="molecule type" value="Genomic_DNA"/>
</dbReference>
<evidence type="ECO:0000256" key="2">
    <source>
        <dbReference type="ARBA" id="ARBA00022737"/>
    </source>
</evidence>
<dbReference type="InterPro" id="IPR018247">
    <property type="entry name" value="EF_Hand_1_Ca_BS"/>
</dbReference>
<keyword evidence="6" id="KW-1185">Reference proteome</keyword>